<feature type="short sequence motif" description="Nudix box" evidence="4">
    <location>
        <begin position="45"/>
        <end position="66"/>
    </location>
</feature>
<dbReference type="InterPro" id="IPR020476">
    <property type="entry name" value="Nudix_hydrolase"/>
</dbReference>
<dbReference type="GO" id="GO:0019693">
    <property type="term" value="P:ribose phosphate metabolic process"/>
    <property type="evidence" value="ECO:0007669"/>
    <property type="project" value="TreeGrafter"/>
</dbReference>
<dbReference type="InterPro" id="IPR015797">
    <property type="entry name" value="NUDIX_hydrolase-like_dom_sf"/>
</dbReference>
<dbReference type="InterPro" id="IPR020084">
    <property type="entry name" value="NUDIX_hydrolase_CS"/>
</dbReference>
<dbReference type="GO" id="GO:0006753">
    <property type="term" value="P:nucleoside phosphate metabolic process"/>
    <property type="evidence" value="ECO:0007669"/>
    <property type="project" value="TreeGrafter"/>
</dbReference>
<evidence type="ECO:0000256" key="2">
    <source>
        <dbReference type="ARBA" id="ARBA00001946"/>
    </source>
</evidence>
<dbReference type="AlphaFoldDB" id="A0A845Q7G5"/>
<reference evidence="6 7" key="1">
    <citation type="journal article" date="2016" name="Int. J. Syst. Evol. Microbiol.">
        <title>Pyruvatibacter mobilis gen. nov., sp. nov., a marine bacterium from the culture broth of Picochlorum sp. 122.</title>
        <authorList>
            <person name="Wang G."/>
            <person name="Tang M."/>
            <person name="Wu H."/>
            <person name="Dai S."/>
            <person name="Li T."/>
            <person name="Chen C."/>
            <person name="He H."/>
            <person name="Fan J."/>
            <person name="Xiang W."/>
            <person name="Li X."/>
        </authorList>
    </citation>
    <scope>NUCLEOTIDE SEQUENCE [LARGE SCALE GENOMIC DNA]</scope>
    <source>
        <strain evidence="6 7">GYP-11</strain>
    </source>
</reference>
<feature type="domain" description="Nudix hydrolase" evidence="5">
    <location>
        <begin position="5"/>
        <end position="154"/>
    </location>
</feature>
<evidence type="ECO:0000259" key="5">
    <source>
        <dbReference type="PROSITE" id="PS51462"/>
    </source>
</evidence>
<evidence type="ECO:0000256" key="3">
    <source>
        <dbReference type="ARBA" id="ARBA00022801"/>
    </source>
</evidence>
<dbReference type="GO" id="GO:0034432">
    <property type="term" value="F:bis(5'-adenosyl)-pentaphosphatase activity"/>
    <property type="evidence" value="ECO:0007669"/>
    <property type="project" value="TreeGrafter"/>
</dbReference>
<dbReference type="PROSITE" id="PS00893">
    <property type="entry name" value="NUDIX_BOX"/>
    <property type="match status" value="1"/>
</dbReference>
<dbReference type="PANTHER" id="PTHR11839:SF22">
    <property type="entry name" value="NUDIX HYDROLASE 26, CHLOROPLASTIC"/>
    <property type="match status" value="1"/>
</dbReference>
<name>A0A845Q7G5_9HYPH</name>
<keyword evidence="7" id="KW-1185">Reference proteome</keyword>
<evidence type="ECO:0000256" key="4">
    <source>
        <dbReference type="HAMAP-Rule" id="MF_00298"/>
    </source>
</evidence>
<comment type="cofactor">
    <cofactor evidence="1">
        <name>Mn(2+)</name>
        <dbReference type="ChEBI" id="CHEBI:29035"/>
    </cofactor>
</comment>
<accession>A0A845Q7G5</accession>
<dbReference type="NCBIfam" id="NF001938">
    <property type="entry name" value="PRK00714.1-5"/>
    <property type="match status" value="1"/>
</dbReference>
<protein>
    <recommendedName>
        <fullName evidence="4">RNA pyrophosphohydrolase</fullName>
        <ecNumber evidence="4">3.6.1.-</ecNumber>
    </recommendedName>
    <alternativeName>
        <fullName evidence="4">(Di)nucleoside polyphosphate hydrolase</fullName>
    </alternativeName>
</protein>
<dbReference type="Gene3D" id="3.90.79.10">
    <property type="entry name" value="Nucleoside Triphosphate Pyrophosphohydrolase"/>
    <property type="match status" value="1"/>
</dbReference>
<comment type="caution">
    <text evidence="6">The sequence shown here is derived from an EMBL/GenBank/DDBJ whole genome shotgun (WGS) entry which is preliminary data.</text>
</comment>
<dbReference type="RefSeq" id="WP_160586412.1">
    <property type="nucleotide sequence ID" value="NZ_BMHN01000001.1"/>
</dbReference>
<dbReference type="InterPro" id="IPR022927">
    <property type="entry name" value="RppH"/>
</dbReference>
<dbReference type="PROSITE" id="PS51462">
    <property type="entry name" value="NUDIX"/>
    <property type="match status" value="1"/>
</dbReference>
<dbReference type="SUPFAM" id="SSF55811">
    <property type="entry name" value="Nudix"/>
    <property type="match status" value="1"/>
</dbReference>
<dbReference type="EMBL" id="WXYQ01000001">
    <property type="protein sequence ID" value="NBG94289.1"/>
    <property type="molecule type" value="Genomic_DNA"/>
</dbReference>
<dbReference type="Proteomes" id="UP000470384">
    <property type="component" value="Unassembled WGS sequence"/>
</dbReference>
<comment type="similarity">
    <text evidence="4">Belongs to the Nudix hydrolase family. RppH subfamily.</text>
</comment>
<keyword evidence="3 4" id="KW-0378">Hydrolase</keyword>
<sequence length="162" mass="18343">MTSLPYRPCVGIMLLNKDGKVWIGRRAVDRVVQQDEPGSWQMPQGGIDAGEDPLPAALRELEEETGISQVDVIGESDGWFSYDLPAHLLGKALKGKYCGQKQKWFAMRYLGSDDEIDLSQAEDDEFDAWRWEDAQVLPDLIIEFKRPVYEQVIEAFAHLTGK</sequence>
<evidence type="ECO:0000313" key="7">
    <source>
        <dbReference type="Proteomes" id="UP000470384"/>
    </source>
</evidence>
<dbReference type="CDD" id="cd03671">
    <property type="entry name" value="NUDIX_Ap4A_hydrolase_plant_like"/>
    <property type="match status" value="1"/>
</dbReference>
<evidence type="ECO:0000313" key="6">
    <source>
        <dbReference type="EMBL" id="NBG94289.1"/>
    </source>
</evidence>
<dbReference type="Pfam" id="PF00293">
    <property type="entry name" value="NUDIX"/>
    <property type="match status" value="1"/>
</dbReference>
<dbReference type="OrthoDB" id="9816040at2"/>
<comment type="cofactor">
    <cofactor evidence="4">
        <name>a divalent metal cation</name>
        <dbReference type="ChEBI" id="CHEBI:60240"/>
    </cofactor>
</comment>
<dbReference type="GeneID" id="300656345"/>
<organism evidence="6 7">
    <name type="scientific">Pyruvatibacter mobilis</name>
    <dbReference type="NCBI Taxonomy" id="1712261"/>
    <lineage>
        <taxon>Bacteria</taxon>
        <taxon>Pseudomonadati</taxon>
        <taxon>Pseudomonadota</taxon>
        <taxon>Alphaproteobacteria</taxon>
        <taxon>Hyphomicrobiales</taxon>
        <taxon>Parvibaculaceae</taxon>
        <taxon>Pyruvatibacter</taxon>
    </lineage>
</organism>
<dbReference type="PRINTS" id="PR00502">
    <property type="entry name" value="NUDIXFAMILY"/>
</dbReference>
<dbReference type="HAMAP" id="MF_00298">
    <property type="entry name" value="Nudix_RppH"/>
    <property type="match status" value="1"/>
</dbReference>
<proteinExistence type="inferred from homology"/>
<dbReference type="EC" id="3.6.1.-" evidence="4"/>
<comment type="cofactor">
    <cofactor evidence="2">
        <name>Mg(2+)</name>
        <dbReference type="ChEBI" id="CHEBI:18420"/>
    </cofactor>
</comment>
<evidence type="ECO:0000256" key="1">
    <source>
        <dbReference type="ARBA" id="ARBA00001936"/>
    </source>
</evidence>
<gene>
    <name evidence="4" type="primary">rppH</name>
    <name evidence="4" type="synonym">nudH</name>
    <name evidence="6" type="ORF">GTQ45_00920</name>
</gene>
<dbReference type="InterPro" id="IPR000086">
    <property type="entry name" value="NUDIX_hydrolase_dom"/>
</dbReference>
<comment type="function">
    <text evidence="4">Accelerates the degradation of transcripts by removing pyrophosphate from the 5'-end of triphosphorylated RNA, leading to a more labile monophosphorylated state that can stimulate subsequent ribonuclease cleavage.</text>
</comment>
<dbReference type="GO" id="GO:0008893">
    <property type="term" value="F:guanosine-3',5'-bis(diphosphate) 3'-diphosphatase activity"/>
    <property type="evidence" value="ECO:0007669"/>
    <property type="project" value="TreeGrafter"/>
</dbReference>
<dbReference type="PANTHER" id="PTHR11839">
    <property type="entry name" value="UDP/ADP-SUGAR PYROPHOSPHATASE"/>
    <property type="match status" value="1"/>
</dbReference>